<dbReference type="GeneID" id="108660963"/>
<dbReference type="KEGG" id="tcc:108660963"/>
<sequence>MAYKTSSLLLARVFLISTLLAIAGQAVAKRDIPRNPENDDQMKQPEWALEHDHSVLIPGIGRVMLPPVLKPYNPYTGSIGGNNGGNGGSTGGTSYIPGGDDTFVPNPGFEVPIPGYGAGGAGTHPRP</sequence>
<evidence type="ECO:0000313" key="4">
    <source>
        <dbReference type="RefSeq" id="XP_017971594.1"/>
    </source>
</evidence>
<dbReference type="RefSeq" id="XP_017971594.1">
    <property type="nucleotide sequence ID" value="XM_018116105.1"/>
</dbReference>
<evidence type="ECO:0000256" key="1">
    <source>
        <dbReference type="SAM" id="MobiDB-lite"/>
    </source>
</evidence>
<dbReference type="Gramene" id="Tc02v2_t014820.1">
    <property type="protein sequence ID" value="Tc02v2_p014820.1"/>
    <property type="gene ID" value="Tc02v2_g014820"/>
</dbReference>
<feature type="region of interest" description="Disordered" evidence="1">
    <location>
        <begin position="79"/>
        <end position="108"/>
    </location>
</feature>
<feature type="signal peptide" evidence="2">
    <location>
        <begin position="1"/>
        <end position="28"/>
    </location>
</feature>
<gene>
    <name evidence="4" type="primary">LOC108660963</name>
</gene>
<feature type="compositionally biased region" description="Gly residues" evidence="1">
    <location>
        <begin position="79"/>
        <end position="91"/>
    </location>
</feature>
<feature type="chain" id="PRO_5044199064" evidence="2">
    <location>
        <begin position="29"/>
        <end position="127"/>
    </location>
</feature>
<organism evidence="3 4">
    <name type="scientific">Theobroma cacao</name>
    <name type="common">Cacao</name>
    <name type="synonym">Cocoa</name>
    <dbReference type="NCBI Taxonomy" id="3641"/>
    <lineage>
        <taxon>Eukaryota</taxon>
        <taxon>Viridiplantae</taxon>
        <taxon>Streptophyta</taxon>
        <taxon>Embryophyta</taxon>
        <taxon>Tracheophyta</taxon>
        <taxon>Spermatophyta</taxon>
        <taxon>Magnoliopsida</taxon>
        <taxon>eudicotyledons</taxon>
        <taxon>Gunneridae</taxon>
        <taxon>Pentapetalae</taxon>
        <taxon>rosids</taxon>
        <taxon>malvids</taxon>
        <taxon>Malvales</taxon>
        <taxon>Malvaceae</taxon>
        <taxon>Byttnerioideae</taxon>
        <taxon>Theobroma</taxon>
    </lineage>
</organism>
<name>A0AB32W1I6_THECC</name>
<keyword evidence="2" id="KW-0732">Signal</keyword>
<proteinExistence type="predicted"/>
<dbReference type="PANTHER" id="PTHR36733:SF1">
    <property type="entry name" value="CELL WALL PROTEIN-RELATED"/>
    <property type="match status" value="1"/>
</dbReference>
<reference evidence="3" key="1">
    <citation type="journal article" date="1997" name="Nucleic Acids Res.">
        <title>tRNAscan-SE: a program for improved detection of transfer RNA genes in genomic sequence.</title>
        <authorList>
            <person name="Lowe T.M."/>
            <person name="Eddy S.R."/>
        </authorList>
    </citation>
    <scope>NUCLEOTIDE SEQUENCE [LARGE SCALE GENOMIC DNA]</scope>
    <source>
        <strain evidence="3">r\B97-61/B2</strain>
    </source>
</reference>
<dbReference type="Proteomes" id="UP000694886">
    <property type="component" value="Chromosome 2"/>
</dbReference>
<protein>
    <submittedName>
        <fullName evidence="4">Cell wall protein</fullName>
    </submittedName>
</protein>
<accession>A0AB32W1I6</accession>
<dbReference type="AlphaFoldDB" id="A0AB32W1I6"/>
<dbReference type="InterPro" id="IPR034565">
    <property type="entry name" value="Put_cell_wall"/>
</dbReference>
<evidence type="ECO:0000256" key="2">
    <source>
        <dbReference type="SAM" id="SignalP"/>
    </source>
</evidence>
<reference evidence="4" key="2">
    <citation type="submission" date="2025-08" db="UniProtKB">
        <authorList>
            <consortium name="RefSeq"/>
        </authorList>
    </citation>
    <scope>IDENTIFICATION</scope>
</reference>
<dbReference type="PANTHER" id="PTHR36733">
    <property type="entry name" value="CELL WALL PROTEIN-RELATED"/>
    <property type="match status" value="1"/>
</dbReference>
<evidence type="ECO:0000313" key="3">
    <source>
        <dbReference type="Proteomes" id="UP000694886"/>
    </source>
</evidence>